<dbReference type="Proteomes" id="UP001166286">
    <property type="component" value="Unassembled WGS sequence"/>
</dbReference>
<feature type="transmembrane region" description="Helical" evidence="6">
    <location>
        <begin position="197"/>
        <end position="219"/>
    </location>
</feature>
<evidence type="ECO:0000256" key="5">
    <source>
        <dbReference type="ARBA" id="ARBA00038359"/>
    </source>
</evidence>
<evidence type="ECO:0000256" key="6">
    <source>
        <dbReference type="SAM" id="Phobius"/>
    </source>
</evidence>
<evidence type="ECO:0000256" key="1">
    <source>
        <dbReference type="ARBA" id="ARBA00004141"/>
    </source>
</evidence>
<dbReference type="InterPro" id="IPR052337">
    <property type="entry name" value="SAT4-like"/>
</dbReference>
<dbReference type="EMBL" id="JAFEKC020000018">
    <property type="protein sequence ID" value="KAK0509650.1"/>
    <property type="molecule type" value="Genomic_DNA"/>
</dbReference>
<evidence type="ECO:0000256" key="4">
    <source>
        <dbReference type="ARBA" id="ARBA00023136"/>
    </source>
</evidence>
<evidence type="ECO:0000259" key="7">
    <source>
        <dbReference type="Pfam" id="PF20684"/>
    </source>
</evidence>
<gene>
    <name evidence="8" type="ORF">JMJ35_008044</name>
</gene>
<evidence type="ECO:0000256" key="3">
    <source>
        <dbReference type="ARBA" id="ARBA00022989"/>
    </source>
</evidence>
<evidence type="ECO:0000313" key="9">
    <source>
        <dbReference type="Proteomes" id="UP001166286"/>
    </source>
</evidence>
<comment type="similarity">
    <text evidence="5">Belongs to the SAT4 family.</text>
</comment>
<feature type="transmembrane region" description="Helical" evidence="6">
    <location>
        <begin position="83"/>
        <end position="108"/>
    </location>
</feature>
<name>A0AA39QUX7_9LECA</name>
<sequence>MLTSASQAMIASQAILMGLAIGAVALRIHVRLHKSPPLQVDDYLILVALFFSIALAVTNIVGVPVGGFGVQFEVLSESKATNFFKILFVLQFWYIIAVAFVKLSVLFFYGRIFSVGRFPLVIKIMSGIVVAWLVSFLFATFFQVWPLSCNWIVCVASTNYPVMYVVWSVTDIVIDITILCLPAFFINQLQMNFNKKIGVYAIFGLGIFCVIASIARLVYTADYLKLNPAIDYGPDTNNAEVNIILWSGVEACASTICANLPIYSPFITKSRTLESIVTNFRSKFFPGSNDSSYRVRKHSKGVQLSSSSENIVKQGPGVETIIEGGRHSIPENELEMGTINVRTTLNA</sequence>
<dbReference type="AlphaFoldDB" id="A0AA39QUX7"/>
<keyword evidence="4 6" id="KW-0472">Membrane</keyword>
<comment type="caution">
    <text evidence="8">The sequence shown here is derived from an EMBL/GenBank/DDBJ whole genome shotgun (WGS) entry which is preliminary data.</text>
</comment>
<evidence type="ECO:0000256" key="2">
    <source>
        <dbReference type="ARBA" id="ARBA00022692"/>
    </source>
</evidence>
<feature type="transmembrane region" description="Helical" evidence="6">
    <location>
        <begin position="6"/>
        <end position="30"/>
    </location>
</feature>
<dbReference type="PANTHER" id="PTHR33048">
    <property type="entry name" value="PTH11-LIKE INTEGRAL MEMBRANE PROTEIN (AFU_ORTHOLOGUE AFUA_5G11245)"/>
    <property type="match status" value="1"/>
</dbReference>
<evidence type="ECO:0000313" key="8">
    <source>
        <dbReference type="EMBL" id="KAK0509650.1"/>
    </source>
</evidence>
<dbReference type="InterPro" id="IPR049326">
    <property type="entry name" value="Rhodopsin_dom_fungi"/>
</dbReference>
<keyword evidence="2 6" id="KW-0812">Transmembrane</keyword>
<feature type="transmembrane region" description="Helical" evidence="6">
    <location>
        <begin position="120"/>
        <end position="142"/>
    </location>
</feature>
<reference evidence="8" key="1">
    <citation type="submission" date="2023-03" db="EMBL/GenBank/DDBJ databases">
        <title>Complete genome of Cladonia borealis.</title>
        <authorList>
            <person name="Park H."/>
        </authorList>
    </citation>
    <scope>NUCLEOTIDE SEQUENCE</scope>
    <source>
        <strain evidence="8">ANT050790</strain>
    </source>
</reference>
<keyword evidence="3 6" id="KW-1133">Transmembrane helix</keyword>
<keyword evidence="9" id="KW-1185">Reference proteome</keyword>
<dbReference type="GO" id="GO:0016020">
    <property type="term" value="C:membrane"/>
    <property type="evidence" value="ECO:0007669"/>
    <property type="project" value="UniProtKB-SubCell"/>
</dbReference>
<proteinExistence type="inferred from homology"/>
<dbReference type="Pfam" id="PF20684">
    <property type="entry name" value="Fung_rhodopsin"/>
    <property type="match status" value="1"/>
</dbReference>
<protein>
    <recommendedName>
        <fullName evidence="7">Rhodopsin domain-containing protein</fullName>
    </recommendedName>
</protein>
<feature type="transmembrane region" description="Helical" evidence="6">
    <location>
        <begin position="162"/>
        <end position="185"/>
    </location>
</feature>
<accession>A0AA39QUX7</accession>
<dbReference type="PANTHER" id="PTHR33048:SF47">
    <property type="entry name" value="INTEGRAL MEMBRANE PROTEIN-RELATED"/>
    <property type="match status" value="1"/>
</dbReference>
<feature type="domain" description="Rhodopsin" evidence="7">
    <location>
        <begin position="26"/>
        <end position="268"/>
    </location>
</feature>
<comment type="subcellular location">
    <subcellularLocation>
        <location evidence="1">Membrane</location>
        <topology evidence="1">Multi-pass membrane protein</topology>
    </subcellularLocation>
</comment>
<feature type="transmembrane region" description="Helical" evidence="6">
    <location>
        <begin position="42"/>
        <end position="63"/>
    </location>
</feature>
<organism evidence="8 9">
    <name type="scientific">Cladonia borealis</name>
    <dbReference type="NCBI Taxonomy" id="184061"/>
    <lineage>
        <taxon>Eukaryota</taxon>
        <taxon>Fungi</taxon>
        <taxon>Dikarya</taxon>
        <taxon>Ascomycota</taxon>
        <taxon>Pezizomycotina</taxon>
        <taxon>Lecanoromycetes</taxon>
        <taxon>OSLEUM clade</taxon>
        <taxon>Lecanoromycetidae</taxon>
        <taxon>Lecanorales</taxon>
        <taxon>Lecanorineae</taxon>
        <taxon>Cladoniaceae</taxon>
        <taxon>Cladonia</taxon>
    </lineage>
</organism>